<evidence type="ECO:0000313" key="8">
    <source>
        <dbReference type="Proteomes" id="UP000054383"/>
    </source>
</evidence>
<evidence type="ECO:0000256" key="3">
    <source>
        <dbReference type="ARBA" id="ARBA00023015"/>
    </source>
</evidence>
<dbReference type="OMA" id="FVWETIY"/>
<evidence type="ECO:0000256" key="4">
    <source>
        <dbReference type="ARBA" id="ARBA00023163"/>
    </source>
</evidence>
<evidence type="ECO:0000313" key="7">
    <source>
        <dbReference type="EMBL" id="CRG89279.1"/>
    </source>
</evidence>
<dbReference type="Proteomes" id="UP000054383">
    <property type="component" value="Unassembled WGS sequence"/>
</dbReference>
<proteinExistence type="predicted"/>
<keyword evidence="1" id="KW-0479">Metal-binding</keyword>
<reference evidence="7 8" key="1">
    <citation type="submission" date="2015-04" db="EMBL/GenBank/DDBJ databases">
        <authorList>
            <person name="Syromyatnikov M.Y."/>
            <person name="Popov V.N."/>
        </authorList>
    </citation>
    <scope>NUCLEOTIDE SEQUENCE [LARGE SCALE GENOMIC DNA]</scope>
    <source>
        <strain evidence="7">WF-38-12</strain>
    </source>
</reference>
<keyword evidence="5" id="KW-0539">Nucleus</keyword>
<keyword evidence="8" id="KW-1185">Reference proteome</keyword>
<dbReference type="PANTHER" id="PTHR47660:SF3">
    <property type="entry name" value="FINGER DOMAIN PROTEIN, PUTATIVE (AFU_ORTHOLOGUE AFUA_4G03310)-RELATED"/>
    <property type="match status" value="1"/>
</dbReference>
<feature type="region of interest" description="Disordered" evidence="6">
    <location>
        <begin position="94"/>
        <end position="113"/>
    </location>
</feature>
<evidence type="ECO:0000256" key="5">
    <source>
        <dbReference type="ARBA" id="ARBA00023242"/>
    </source>
</evidence>
<evidence type="ECO:0000256" key="6">
    <source>
        <dbReference type="SAM" id="MobiDB-lite"/>
    </source>
</evidence>
<dbReference type="AlphaFoldDB" id="A0A0U1M162"/>
<dbReference type="EMBL" id="CVMT01000006">
    <property type="protein sequence ID" value="CRG89279.1"/>
    <property type="molecule type" value="Genomic_DNA"/>
</dbReference>
<evidence type="ECO:0000256" key="1">
    <source>
        <dbReference type="ARBA" id="ARBA00022723"/>
    </source>
</evidence>
<keyword evidence="2" id="KW-0862">Zinc</keyword>
<dbReference type="STRING" id="28573.A0A0U1M162"/>
<dbReference type="PANTHER" id="PTHR47660">
    <property type="entry name" value="TRANSCRIPTION FACTOR WITH C2H2 AND ZN(2)-CYS(6) DNA BINDING DOMAIN (EUROFUNG)-RELATED-RELATED"/>
    <property type="match status" value="1"/>
</dbReference>
<keyword evidence="3" id="KW-0805">Transcription regulation</keyword>
<name>A0A0U1M162_TALIS</name>
<protein>
    <recommendedName>
        <fullName evidence="9">Transcription factor domain-containing protein</fullName>
    </recommendedName>
</protein>
<organism evidence="7 8">
    <name type="scientific">Talaromyces islandicus</name>
    <name type="common">Penicillium islandicum</name>
    <dbReference type="NCBI Taxonomy" id="28573"/>
    <lineage>
        <taxon>Eukaryota</taxon>
        <taxon>Fungi</taxon>
        <taxon>Dikarya</taxon>
        <taxon>Ascomycota</taxon>
        <taxon>Pezizomycotina</taxon>
        <taxon>Eurotiomycetes</taxon>
        <taxon>Eurotiomycetidae</taxon>
        <taxon>Eurotiales</taxon>
        <taxon>Trichocomaceae</taxon>
        <taxon>Talaromyces</taxon>
        <taxon>Talaromyces sect. Islandici</taxon>
    </lineage>
</organism>
<evidence type="ECO:0008006" key="9">
    <source>
        <dbReference type="Google" id="ProtNLM"/>
    </source>
</evidence>
<dbReference type="OrthoDB" id="5423818at2759"/>
<evidence type="ECO:0000256" key="2">
    <source>
        <dbReference type="ARBA" id="ARBA00022833"/>
    </source>
</evidence>
<accession>A0A0U1M162</accession>
<gene>
    <name evidence="7" type="ORF">PISL3812_06315</name>
</gene>
<sequence length="424" mass="48136">MFIHSSSQPSEADHQNAIELGWAALSTVDEPSLNMPKIGSSLGVVNPSAPFPVFTGSQGPPEIEEETIDVEPIPITRPPQNITNTWFMGGGEVTTSRSNHKCRAPTAPIESHPPRRTFRRRHILRNCALSSVIVGQLTSFPKMLIQGHHLPPFMTPPCHVHEELAFDCAKSGRHQCLIKELAICAGLVEMYFSRTPQNADYVWKMIYAERDQLRREHEGFDIHHQLAALQAVTIYILLQAQDVENSDENETNSLLMTVLEIALSASQRSELDTETLHKAPNREQWVHEESGRRTIMVLLIINLMMDCLLDPTRNTYESSCRNNIETILLPATRDLWEAPTNFIWRTEYERYMSRRKTKKALKVGDLLRLSEVGDLNDMSVSHDHSDVIPDVLAWCESLDSLGSLLWMVVPFHQWRMNVGMSGIW</sequence>
<keyword evidence="4" id="KW-0804">Transcription</keyword>
<dbReference type="GO" id="GO:0046872">
    <property type="term" value="F:metal ion binding"/>
    <property type="evidence" value="ECO:0007669"/>
    <property type="project" value="UniProtKB-KW"/>
</dbReference>